<gene>
    <name evidence="1" type="ORF">DI555_13995</name>
</gene>
<reference evidence="1 2" key="1">
    <citation type="submission" date="2017-08" db="EMBL/GenBank/DDBJ databases">
        <title>Infants hospitalized years apart are colonized by the same room-sourced microbial strains.</title>
        <authorList>
            <person name="Brooks B."/>
            <person name="Olm M.R."/>
            <person name="Firek B.A."/>
            <person name="Baker R."/>
            <person name="Thomas B.C."/>
            <person name="Morowitz M.J."/>
            <person name="Banfield J.F."/>
        </authorList>
    </citation>
    <scope>NUCLEOTIDE SEQUENCE [LARGE SCALE GENOMIC DNA]</scope>
    <source>
        <strain evidence="1">S2_005_002_R2_33</strain>
    </source>
</reference>
<dbReference type="Proteomes" id="UP000249082">
    <property type="component" value="Unassembled WGS sequence"/>
</dbReference>
<evidence type="ECO:0000313" key="2">
    <source>
        <dbReference type="Proteomes" id="UP000249082"/>
    </source>
</evidence>
<organism evidence="1 2">
    <name type="scientific">Novosphingobium pentaromativorans</name>
    <dbReference type="NCBI Taxonomy" id="205844"/>
    <lineage>
        <taxon>Bacteria</taxon>
        <taxon>Pseudomonadati</taxon>
        <taxon>Pseudomonadota</taxon>
        <taxon>Alphaproteobacteria</taxon>
        <taxon>Sphingomonadales</taxon>
        <taxon>Sphingomonadaceae</taxon>
        <taxon>Novosphingobium</taxon>
    </lineage>
</organism>
<evidence type="ECO:0000313" key="1">
    <source>
        <dbReference type="EMBL" id="PZQ54169.1"/>
    </source>
</evidence>
<dbReference type="EMBL" id="QFPX01000010">
    <property type="protein sequence ID" value="PZQ54169.1"/>
    <property type="molecule type" value="Genomic_DNA"/>
</dbReference>
<comment type="caution">
    <text evidence="1">The sequence shown here is derived from an EMBL/GenBank/DDBJ whole genome shotgun (WGS) entry which is preliminary data.</text>
</comment>
<name>A0A2W5NPZ8_9SPHN</name>
<proteinExistence type="predicted"/>
<sequence>MSIPELAAVALARPDLAGKLPFPVFDPESPDADILSAYEKVRAWRSWIYYQTVVNGAQTSQPVAYDAVEECVDRAAAEVERDVRGDWAETPAGIAAKLMLHLPALDAEIFVDNTLASNGAHALYASATKVNGEAAPVLQAIVELLQFDFDEAVRRYERSVADFELANLLAEALDSVHETAAESPALSVLTALVEQNRERASNQSQLTSLAQTLAPTGSDLLRKASILSHEQWDADPWVLRDIAYIAGRLDGSEKAPGSFDFASVQPVEA</sequence>
<accession>A0A2W5NPZ8</accession>
<protein>
    <submittedName>
        <fullName evidence="1">Uncharacterized protein</fullName>
    </submittedName>
</protein>
<dbReference type="AlphaFoldDB" id="A0A2W5NPZ8"/>